<gene>
    <name evidence="3" type="ORF">ASPFODRAFT_489724</name>
</gene>
<feature type="compositionally biased region" description="Polar residues" evidence="1">
    <location>
        <begin position="96"/>
        <end position="108"/>
    </location>
</feature>
<keyword evidence="2" id="KW-1133">Transmembrane helix</keyword>
<name>A0A1M3TRK4_ASPLC</name>
<feature type="transmembrane region" description="Helical" evidence="2">
    <location>
        <begin position="314"/>
        <end position="336"/>
    </location>
</feature>
<protein>
    <submittedName>
        <fullName evidence="3">Uncharacterized protein</fullName>
    </submittedName>
</protein>
<feature type="compositionally biased region" description="Low complexity" evidence="1">
    <location>
        <begin position="130"/>
        <end position="143"/>
    </location>
</feature>
<keyword evidence="2" id="KW-0812">Transmembrane</keyword>
<dbReference type="OrthoDB" id="5398191at2759"/>
<feature type="region of interest" description="Disordered" evidence="1">
    <location>
        <begin position="1"/>
        <end position="161"/>
    </location>
</feature>
<feature type="compositionally biased region" description="Acidic residues" evidence="1">
    <location>
        <begin position="152"/>
        <end position="161"/>
    </location>
</feature>
<feature type="compositionally biased region" description="Basic and acidic residues" evidence="1">
    <location>
        <begin position="77"/>
        <end position="95"/>
    </location>
</feature>
<proteinExistence type="predicted"/>
<accession>A0A1M3TRK4</accession>
<evidence type="ECO:0000256" key="1">
    <source>
        <dbReference type="SAM" id="MobiDB-lite"/>
    </source>
</evidence>
<feature type="region of interest" description="Disordered" evidence="1">
    <location>
        <begin position="361"/>
        <end position="452"/>
    </location>
</feature>
<reference evidence="4" key="1">
    <citation type="journal article" date="2017" name="Genome Biol.">
        <title>Comparative genomics reveals high biological diversity and specific adaptations in the industrially and medically important fungal genus Aspergillus.</title>
        <authorList>
            <person name="de Vries R.P."/>
            <person name="Riley R."/>
            <person name="Wiebenga A."/>
            <person name="Aguilar-Osorio G."/>
            <person name="Amillis S."/>
            <person name="Uchima C.A."/>
            <person name="Anderluh G."/>
            <person name="Asadollahi M."/>
            <person name="Askin M."/>
            <person name="Barry K."/>
            <person name="Battaglia E."/>
            <person name="Bayram O."/>
            <person name="Benocci T."/>
            <person name="Braus-Stromeyer S.A."/>
            <person name="Caldana C."/>
            <person name="Canovas D."/>
            <person name="Cerqueira G.C."/>
            <person name="Chen F."/>
            <person name="Chen W."/>
            <person name="Choi C."/>
            <person name="Clum A."/>
            <person name="Dos Santos R.A."/>
            <person name="Damasio A.R."/>
            <person name="Diallinas G."/>
            <person name="Emri T."/>
            <person name="Fekete E."/>
            <person name="Flipphi M."/>
            <person name="Freyberg S."/>
            <person name="Gallo A."/>
            <person name="Gournas C."/>
            <person name="Habgood R."/>
            <person name="Hainaut M."/>
            <person name="Harispe M.L."/>
            <person name="Henrissat B."/>
            <person name="Hilden K.S."/>
            <person name="Hope R."/>
            <person name="Hossain A."/>
            <person name="Karabika E."/>
            <person name="Karaffa L."/>
            <person name="Karanyi Z."/>
            <person name="Krasevec N."/>
            <person name="Kuo A."/>
            <person name="Kusch H."/>
            <person name="LaButti K."/>
            <person name="Lagendijk E.L."/>
            <person name="Lapidus A."/>
            <person name="Levasseur A."/>
            <person name="Lindquist E."/>
            <person name="Lipzen A."/>
            <person name="Logrieco A.F."/>
            <person name="MacCabe A."/>
            <person name="Maekelae M.R."/>
            <person name="Malavazi I."/>
            <person name="Melin P."/>
            <person name="Meyer V."/>
            <person name="Mielnichuk N."/>
            <person name="Miskei M."/>
            <person name="Molnar A.P."/>
            <person name="Mule G."/>
            <person name="Ngan C.Y."/>
            <person name="Orejas M."/>
            <person name="Orosz E."/>
            <person name="Ouedraogo J.P."/>
            <person name="Overkamp K.M."/>
            <person name="Park H.-S."/>
            <person name="Perrone G."/>
            <person name="Piumi F."/>
            <person name="Punt P.J."/>
            <person name="Ram A.F."/>
            <person name="Ramon A."/>
            <person name="Rauscher S."/>
            <person name="Record E."/>
            <person name="Riano-Pachon D.M."/>
            <person name="Robert V."/>
            <person name="Roehrig J."/>
            <person name="Ruller R."/>
            <person name="Salamov A."/>
            <person name="Salih N.S."/>
            <person name="Samson R.A."/>
            <person name="Sandor E."/>
            <person name="Sanguinetti M."/>
            <person name="Schuetze T."/>
            <person name="Sepcic K."/>
            <person name="Shelest E."/>
            <person name="Sherlock G."/>
            <person name="Sophianopoulou V."/>
            <person name="Squina F.M."/>
            <person name="Sun H."/>
            <person name="Susca A."/>
            <person name="Todd R.B."/>
            <person name="Tsang A."/>
            <person name="Unkles S.E."/>
            <person name="van de Wiele N."/>
            <person name="van Rossen-Uffink D."/>
            <person name="Oliveira J.V."/>
            <person name="Vesth T.C."/>
            <person name="Visser J."/>
            <person name="Yu J.-H."/>
            <person name="Zhou M."/>
            <person name="Andersen M.R."/>
            <person name="Archer D.B."/>
            <person name="Baker S.E."/>
            <person name="Benoit I."/>
            <person name="Brakhage A.A."/>
            <person name="Braus G.H."/>
            <person name="Fischer R."/>
            <person name="Frisvad J.C."/>
            <person name="Goldman G.H."/>
            <person name="Houbraken J."/>
            <person name="Oakley B."/>
            <person name="Pocsi I."/>
            <person name="Scazzocchio C."/>
            <person name="Seiboth B."/>
            <person name="vanKuyk P.A."/>
            <person name="Wortman J."/>
            <person name="Dyer P.S."/>
            <person name="Grigoriev I.V."/>
        </authorList>
    </citation>
    <scope>NUCLEOTIDE SEQUENCE [LARGE SCALE GENOMIC DNA]</scope>
    <source>
        <strain evidence="4">CBS 106.47</strain>
    </source>
</reference>
<evidence type="ECO:0000313" key="4">
    <source>
        <dbReference type="Proteomes" id="UP000184063"/>
    </source>
</evidence>
<sequence length="452" mass="50212">MQQFTQWKNWRRPSQRQPHEPVLTTEDEAFLREITSDPAKQGPISPTIENATPLSPVSPVPTDTFDATQSPVSPAEEFGKELGEEERKTREKTERSQSVSQGSKAESSTQKKRPWSWIRRKSTVDKKGSESASEAAPAPSASSDVQPAQAKEDDEAKQEAEDMTEILERLNLAAENNRVFSISDETRELLRKFTLIFKDLVNGVPTAYHDLEMLLKNGNKQLQSTYSNLPKFLQSLIEKLPEKWTETLAPEVLAAATEKASKSGINVDNVGKAAAAANKMGLKVPSLKELVGKPAALVGMLRSIMAFLRARFPAVLGMNVLWSMALFILLFVLWYCHKRGREVRLENERLVTEEEIGKLNDESPEGKIRNTETLTTTAPRGASAAEIRQGVKEVQQAREAATTTNDAKDKENEPKDDISTRPKRSKSILSIWPKSDPKPTPAGPKIEPYPGT</sequence>
<feature type="compositionally biased region" description="Basic and acidic residues" evidence="1">
    <location>
        <begin position="361"/>
        <end position="370"/>
    </location>
</feature>
<dbReference type="EMBL" id="KV878238">
    <property type="protein sequence ID" value="OJZ89373.1"/>
    <property type="molecule type" value="Genomic_DNA"/>
</dbReference>
<dbReference type="Proteomes" id="UP000184063">
    <property type="component" value="Unassembled WGS sequence"/>
</dbReference>
<dbReference type="VEuPathDB" id="FungiDB:ASPFODRAFT_489724"/>
<feature type="compositionally biased region" description="Basic and acidic residues" evidence="1">
    <location>
        <begin position="406"/>
        <end position="420"/>
    </location>
</feature>
<evidence type="ECO:0000256" key="2">
    <source>
        <dbReference type="SAM" id="Phobius"/>
    </source>
</evidence>
<dbReference type="AlphaFoldDB" id="A0A1M3TRK4"/>
<evidence type="ECO:0000313" key="3">
    <source>
        <dbReference type="EMBL" id="OJZ89373.1"/>
    </source>
</evidence>
<organism evidence="3 4">
    <name type="scientific">Aspergillus luchuensis (strain CBS 106.47)</name>
    <dbReference type="NCBI Taxonomy" id="1137211"/>
    <lineage>
        <taxon>Eukaryota</taxon>
        <taxon>Fungi</taxon>
        <taxon>Dikarya</taxon>
        <taxon>Ascomycota</taxon>
        <taxon>Pezizomycotina</taxon>
        <taxon>Eurotiomycetes</taxon>
        <taxon>Eurotiomycetidae</taxon>
        <taxon>Eurotiales</taxon>
        <taxon>Aspergillaceae</taxon>
        <taxon>Aspergillus</taxon>
        <taxon>Aspergillus subgen. Circumdati</taxon>
    </lineage>
</organism>
<keyword evidence="2" id="KW-0472">Membrane</keyword>
<feature type="compositionally biased region" description="Basic residues" evidence="1">
    <location>
        <begin position="110"/>
        <end position="121"/>
    </location>
</feature>